<dbReference type="PANTHER" id="PTHR45710:SF36">
    <property type="entry name" value="C-TYPE LECTIN DOMAIN-CONTAINING PROTEIN"/>
    <property type="match status" value="1"/>
</dbReference>
<dbReference type="GeneTree" id="ENSGT01030000234575"/>
<dbReference type="SMART" id="SM00034">
    <property type="entry name" value="CLECT"/>
    <property type="match status" value="1"/>
</dbReference>
<accession>A0A8C5C6X2</accession>
<name>A0A8C5C6X2_GADMO</name>
<dbReference type="Gene3D" id="3.10.100.10">
    <property type="entry name" value="Mannose-Binding Protein A, subunit A"/>
    <property type="match status" value="1"/>
</dbReference>
<dbReference type="InterPro" id="IPR001304">
    <property type="entry name" value="C-type_lectin-like"/>
</dbReference>
<evidence type="ECO:0000256" key="1">
    <source>
        <dbReference type="ARBA" id="ARBA00004401"/>
    </source>
</evidence>
<proteinExistence type="predicted"/>
<evidence type="ECO:0000256" key="3">
    <source>
        <dbReference type="SAM" id="Phobius"/>
    </source>
</evidence>
<evidence type="ECO:0000259" key="4">
    <source>
        <dbReference type="PROSITE" id="PS50041"/>
    </source>
</evidence>
<reference evidence="5" key="2">
    <citation type="submission" date="2025-08" db="UniProtKB">
        <authorList>
            <consortium name="Ensembl"/>
        </authorList>
    </citation>
    <scope>IDENTIFICATION</scope>
</reference>
<reference evidence="5" key="3">
    <citation type="submission" date="2025-09" db="UniProtKB">
        <authorList>
            <consortium name="Ensembl"/>
        </authorList>
    </citation>
    <scope>IDENTIFICATION</scope>
</reference>
<dbReference type="AlphaFoldDB" id="A0A8C5C6X2"/>
<dbReference type="Ensembl" id="ENSGMOT00000052317.1">
    <property type="protein sequence ID" value="ENSGMOP00000056872.1"/>
    <property type="gene ID" value="ENSGMOG00000037046.1"/>
</dbReference>
<dbReference type="Pfam" id="PF00059">
    <property type="entry name" value="Lectin_C"/>
    <property type="match status" value="1"/>
</dbReference>
<keyword evidence="3" id="KW-1133">Transmembrane helix</keyword>
<organism evidence="5 6">
    <name type="scientific">Gadus morhua</name>
    <name type="common">Atlantic cod</name>
    <dbReference type="NCBI Taxonomy" id="8049"/>
    <lineage>
        <taxon>Eukaryota</taxon>
        <taxon>Metazoa</taxon>
        <taxon>Chordata</taxon>
        <taxon>Craniata</taxon>
        <taxon>Vertebrata</taxon>
        <taxon>Euteleostomi</taxon>
        <taxon>Actinopterygii</taxon>
        <taxon>Neopterygii</taxon>
        <taxon>Teleostei</taxon>
        <taxon>Neoteleostei</taxon>
        <taxon>Acanthomorphata</taxon>
        <taxon>Zeiogadaria</taxon>
        <taxon>Gadariae</taxon>
        <taxon>Gadiformes</taxon>
        <taxon>Gadoidei</taxon>
        <taxon>Gadidae</taxon>
        <taxon>Gadus</taxon>
    </lineage>
</organism>
<dbReference type="SUPFAM" id="SSF56436">
    <property type="entry name" value="C-type lectin-like"/>
    <property type="match status" value="1"/>
</dbReference>
<feature type="domain" description="C-type lectin" evidence="4">
    <location>
        <begin position="108"/>
        <end position="224"/>
    </location>
</feature>
<sequence length="229" mass="25635">VVMKKNIFENKLIIALSSKSLGTGRSQRPDAVSPPWCPIRAVVVLLGLVSVVLLAGLLGVAVKYKTNVKNTVSMDRDMEQLLQRLKNLTEQRDALVCKQDCPDGWKRFGCKCYRITNVLGSWNKSREFCVSHGADLVVVDSKEELDFINSLYNKLLWLGATDEAGEGMWRWVDGTVLPLDNPSWRGGGPVGGEDKTCLRRVLANTFEWVWRNESCDETSLGLCEQNVMK</sequence>
<comment type="subcellular location">
    <subcellularLocation>
        <location evidence="1">Cell membrane</location>
        <topology evidence="1">Single-pass type II membrane protein</topology>
    </subcellularLocation>
</comment>
<reference evidence="5" key="1">
    <citation type="submission" date="2019-07" db="EMBL/GenBank/DDBJ databases">
        <authorList>
            <consortium name="Wellcome Sanger Institute Data Sharing"/>
        </authorList>
    </citation>
    <scope>NUCLEOTIDE SEQUENCE [LARGE SCALE GENOMIC DNA]</scope>
</reference>
<keyword evidence="6" id="KW-1185">Reference proteome</keyword>
<protein>
    <recommendedName>
        <fullName evidence="4">C-type lectin domain-containing protein</fullName>
    </recommendedName>
</protein>
<evidence type="ECO:0000313" key="6">
    <source>
        <dbReference type="Proteomes" id="UP000694546"/>
    </source>
</evidence>
<evidence type="ECO:0000256" key="2">
    <source>
        <dbReference type="SAM" id="Coils"/>
    </source>
</evidence>
<dbReference type="InterPro" id="IPR016186">
    <property type="entry name" value="C-type_lectin-like/link_sf"/>
</dbReference>
<dbReference type="PROSITE" id="PS50041">
    <property type="entry name" value="C_TYPE_LECTIN_2"/>
    <property type="match status" value="1"/>
</dbReference>
<dbReference type="InterPro" id="IPR050828">
    <property type="entry name" value="C-type_lectin/matrix_domain"/>
</dbReference>
<keyword evidence="3" id="KW-0472">Membrane</keyword>
<evidence type="ECO:0000313" key="5">
    <source>
        <dbReference type="Ensembl" id="ENSGMOP00000056872.1"/>
    </source>
</evidence>
<feature type="transmembrane region" description="Helical" evidence="3">
    <location>
        <begin position="39"/>
        <end position="62"/>
    </location>
</feature>
<dbReference type="InterPro" id="IPR016187">
    <property type="entry name" value="CTDL_fold"/>
</dbReference>
<dbReference type="GO" id="GO:0005886">
    <property type="term" value="C:plasma membrane"/>
    <property type="evidence" value="ECO:0007669"/>
    <property type="project" value="UniProtKB-SubCell"/>
</dbReference>
<dbReference type="PANTHER" id="PTHR45710">
    <property type="entry name" value="C-TYPE LECTIN DOMAIN-CONTAINING PROTEIN 180"/>
    <property type="match status" value="1"/>
</dbReference>
<feature type="coiled-coil region" evidence="2">
    <location>
        <begin position="71"/>
        <end position="98"/>
    </location>
</feature>
<dbReference type="Proteomes" id="UP000694546">
    <property type="component" value="Chromosome 1"/>
</dbReference>
<keyword evidence="3" id="KW-0812">Transmembrane</keyword>
<keyword evidence="2" id="KW-0175">Coiled coil</keyword>
<dbReference type="OMA" id="NESCDET"/>